<reference evidence="1 2" key="1">
    <citation type="submission" date="2016-04" db="EMBL/GenBank/DDBJ databases">
        <title>The genome of Intoshia linei affirms orthonectids as highly simplified spiralians.</title>
        <authorList>
            <person name="Mikhailov K.V."/>
            <person name="Slusarev G.S."/>
            <person name="Nikitin M.A."/>
            <person name="Logacheva M.D."/>
            <person name="Penin A."/>
            <person name="Aleoshin V."/>
            <person name="Panchin Y.V."/>
        </authorList>
    </citation>
    <scope>NUCLEOTIDE SEQUENCE [LARGE SCALE GENOMIC DNA]</scope>
    <source>
        <strain evidence="1">Intl2013</strain>
        <tissue evidence="1">Whole animal</tissue>
    </source>
</reference>
<organism evidence="1 2">
    <name type="scientific">Intoshia linei</name>
    <dbReference type="NCBI Taxonomy" id="1819745"/>
    <lineage>
        <taxon>Eukaryota</taxon>
        <taxon>Metazoa</taxon>
        <taxon>Spiralia</taxon>
        <taxon>Lophotrochozoa</taxon>
        <taxon>Mesozoa</taxon>
        <taxon>Orthonectida</taxon>
        <taxon>Rhopaluridae</taxon>
        <taxon>Intoshia</taxon>
    </lineage>
</organism>
<gene>
    <name evidence="1" type="ORF">A3Q56_08629</name>
</gene>
<dbReference type="AlphaFoldDB" id="A0A177ANR1"/>
<dbReference type="EMBL" id="LWCA01002863">
    <property type="protein sequence ID" value="OAF63665.1"/>
    <property type="molecule type" value="Genomic_DNA"/>
</dbReference>
<dbReference type="Proteomes" id="UP000078046">
    <property type="component" value="Unassembled WGS sequence"/>
</dbReference>
<comment type="caution">
    <text evidence="1">The sequence shown here is derived from an EMBL/GenBank/DDBJ whole genome shotgun (WGS) entry which is preliminary data.</text>
</comment>
<evidence type="ECO:0000313" key="1">
    <source>
        <dbReference type="EMBL" id="OAF63665.1"/>
    </source>
</evidence>
<protein>
    <submittedName>
        <fullName evidence="1">Uncharacterized protein</fullName>
    </submittedName>
</protein>
<proteinExistence type="predicted"/>
<accession>A0A177ANR1</accession>
<sequence length="153" mass="17490">MNDNCKNALNDVTDKVDVPIDVGMRSISMSDGMRVEVDDNCTNALNDVTDEVGVPIDAGLWSIPRSDRMRVEIVKSGPAVVQQKNGPFSINAEGRSITLSWFHRKLENGESIHRTWRVYIHRVYRHYYAFIVEYLAWKKPLLEKLLGLIFSSH</sequence>
<name>A0A177ANR1_9BILA</name>
<evidence type="ECO:0000313" key="2">
    <source>
        <dbReference type="Proteomes" id="UP000078046"/>
    </source>
</evidence>
<keyword evidence="2" id="KW-1185">Reference proteome</keyword>
<dbReference type="OrthoDB" id="8066340at2759"/>